<dbReference type="Gene3D" id="1.10.3470.10">
    <property type="entry name" value="ABC transporter involved in vitamin B12 uptake, BtuC"/>
    <property type="match status" value="1"/>
</dbReference>
<accession>A0ABU1MB30</accession>
<feature type="transmembrane region" description="Helical" evidence="8">
    <location>
        <begin position="319"/>
        <end position="339"/>
    </location>
</feature>
<evidence type="ECO:0000256" key="7">
    <source>
        <dbReference type="ARBA" id="ARBA00023136"/>
    </source>
</evidence>
<dbReference type="PANTHER" id="PTHR30472:SF24">
    <property type="entry name" value="FERRIC ENTEROBACTIN TRANSPORT SYSTEM PERMEASE PROTEIN FEPG"/>
    <property type="match status" value="1"/>
</dbReference>
<feature type="transmembrane region" description="Helical" evidence="8">
    <location>
        <begin position="21"/>
        <end position="43"/>
    </location>
</feature>
<keyword evidence="4" id="KW-1003">Cell membrane</keyword>
<evidence type="ECO:0000256" key="1">
    <source>
        <dbReference type="ARBA" id="ARBA00004651"/>
    </source>
</evidence>
<dbReference type="InterPro" id="IPR037294">
    <property type="entry name" value="ABC_BtuC-like"/>
</dbReference>
<name>A0ABU1MB30_9HYPH</name>
<dbReference type="InterPro" id="IPR000522">
    <property type="entry name" value="ABC_transptr_permease_BtuC"/>
</dbReference>
<keyword evidence="5 8" id="KW-0812">Transmembrane</keyword>
<dbReference type="Pfam" id="PF01032">
    <property type="entry name" value="FecCD"/>
    <property type="match status" value="1"/>
</dbReference>
<dbReference type="PANTHER" id="PTHR30472">
    <property type="entry name" value="FERRIC ENTEROBACTIN TRANSPORT SYSTEM PERMEASE PROTEIN"/>
    <property type="match status" value="1"/>
</dbReference>
<keyword evidence="6 8" id="KW-1133">Transmembrane helix</keyword>
<dbReference type="SUPFAM" id="SSF81345">
    <property type="entry name" value="ABC transporter involved in vitamin B12 uptake, BtuC"/>
    <property type="match status" value="1"/>
</dbReference>
<organism evidence="9 10">
    <name type="scientific">Brucella pseudogrignonensis</name>
    <dbReference type="NCBI Taxonomy" id="419475"/>
    <lineage>
        <taxon>Bacteria</taxon>
        <taxon>Pseudomonadati</taxon>
        <taxon>Pseudomonadota</taxon>
        <taxon>Alphaproteobacteria</taxon>
        <taxon>Hyphomicrobiales</taxon>
        <taxon>Brucellaceae</taxon>
        <taxon>Brucella/Ochrobactrum group</taxon>
        <taxon>Brucella</taxon>
    </lineage>
</organism>
<feature type="transmembrane region" description="Helical" evidence="8">
    <location>
        <begin position="249"/>
        <end position="278"/>
    </location>
</feature>
<dbReference type="EMBL" id="JAVDQT010000004">
    <property type="protein sequence ID" value="MDR6433234.1"/>
    <property type="molecule type" value="Genomic_DNA"/>
</dbReference>
<evidence type="ECO:0000256" key="2">
    <source>
        <dbReference type="ARBA" id="ARBA00007935"/>
    </source>
</evidence>
<comment type="subcellular location">
    <subcellularLocation>
        <location evidence="1">Cell membrane</location>
        <topology evidence="1">Multi-pass membrane protein</topology>
    </subcellularLocation>
</comment>
<keyword evidence="3" id="KW-0813">Transport</keyword>
<proteinExistence type="inferred from homology"/>
<comment type="similarity">
    <text evidence="2">Belongs to the binding-protein-dependent transport system permease family. FecCD subfamily.</text>
</comment>
<evidence type="ECO:0000256" key="8">
    <source>
        <dbReference type="SAM" id="Phobius"/>
    </source>
</evidence>
<feature type="transmembrane region" description="Helical" evidence="8">
    <location>
        <begin position="160"/>
        <end position="177"/>
    </location>
</feature>
<comment type="caution">
    <text evidence="9">The sequence shown here is derived from an EMBL/GenBank/DDBJ whole genome shotgun (WGS) entry which is preliminary data.</text>
</comment>
<protein>
    <submittedName>
        <fullName evidence="9">Iron complex transport system permease protein</fullName>
    </submittedName>
</protein>
<evidence type="ECO:0000256" key="6">
    <source>
        <dbReference type="ARBA" id="ARBA00022989"/>
    </source>
</evidence>
<dbReference type="CDD" id="cd06550">
    <property type="entry name" value="TM_ABC_iron-siderophores_like"/>
    <property type="match status" value="1"/>
</dbReference>
<feature type="transmembrane region" description="Helical" evidence="8">
    <location>
        <begin position="76"/>
        <end position="96"/>
    </location>
</feature>
<gene>
    <name evidence="9" type="ORF">J2782_002980</name>
</gene>
<evidence type="ECO:0000313" key="9">
    <source>
        <dbReference type="EMBL" id="MDR6433234.1"/>
    </source>
</evidence>
<feature type="transmembrane region" description="Helical" evidence="8">
    <location>
        <begin position="132"/>
        <end position="153"/>
    </location>
</feature>
<reference evidence="9 10" key="1">
    <citation type="submission" date="2023-07" db="EMBL/GenBank/DDBJ databases">
        <title>Sorghum-associated microbial communities from plants grown in Nebraska, USA.</title>
        <authorList>
            <person name="Schachtman D."/>
        </authorList>
    </citation>
    <scope>NUCLEOTIDE SEQUENCE [LARGE SCALE GENOMIC DNA]</scope>
    <source>
        <strain evidence="9 10">DS1730</strain>
    </source>
</reference>
<feature type="transmembrane region" description="Helical" evidence="8">
    <location>
        <begin position="290"/>
        <end position="307"/>
    </location>
</feature>
<evidence type="ECO:0000256" key="4">
    <source>
        <dbReference type="ARBA" id="ARBA00022475"/>
    </source>
</evidence>
<feature type="transmembrane region" description="Helical" evidence="8">
    <location>
        <begin position="103"/>
        <end position="126"/>
    </location>
</feature>
<dbReference type="Proteomes" id="UP001184614">
    <property type="component" value="Unassembled WGS sequence"/>
</dbReference>
<sequence length="346" mass="36497">MMKARTTATKQTYKRFSHGRIILLGIMALLAGIALLAMTLGSYPVTPAEIALAFLAPDRADNAIWSIVVDTRLPRILLAIFSGMAMALAGVILQVLTRNSLAAPGLVGVEAGAGLTVLAALILWPAALAVELYPLAALVGGLLVALFVIALSWNKGVSPLRLLLVGVGVTAILSAISDLLITYGRIDHVESALLWIAGSLHKTGWENVRGQTLWLLLAGIPVMLLFRQFDLFQLGNAVAGTRGLNVMRFQIISLLLSVTLTASAVANVGTMSFIGLLAPHAARLLVGEKHRLLLPLAALMGACIVLISDTIGRTVFAPLQIPAGLVVAVIGAPYLLYLLSRKGTTR</sequence>
<evidence type="ECO:0000256" key="3">
    <source>
        <dbReference type="ARBA" id="ARBA00022448"/>
    </source>
</evidence>
<dbReference type="RefSeq" id="WP_310013836.1">
    <property type="nucleotide sequence ID" value="NZ_JAVDQT010000004.1"/>
</dbReference>
<keyword evidence="7 8" id="KW-0472">Membrane</keyword>
<evidence type="ECO:0000256" key="5">
    <source>
        <dbReference type="ARBA" id="ARBA00022692"/>
    </source>
</evidence>
<evidence type="ECO:0000313" key="10">
    <source>
        <dbReference type="Proteomes" id="UP001184614"/>
    </source>
</evidence>
<keyword evidence="10" id="KW-1185">Reference proteome</keyword>